<accession>A0A5E9G4P2</accession>
<sequence length="81" mass="8154">MKNKQAKKLITAGLVVALGLGGAVLTAGPAFAASANTGAKSCAAGGAATEAESTLDTTHTIFRWGLPRVQLTLGVSGFRWP</sequence>
<feature type="signal peptide" evidence="1">
    <location>
        <begin position="1"/>
        <end position="32"/>
    </location>
</feature>
<evidence type="ECO:0000256" key="1">
    <source>
        <dbReference type="SAM" id="SignalP"/>
    </source>
</evidence>
<dbReference type="AlphaFoldDB" id="A0A5E9G4P2"/>
<gene>
    <name evidence="2" type="ORF">SAMN05216368_1413</name>
</gene>
<dbReference type="EMBL" id="FNIB01000041">
    <property type="protein sequence ID" value="SDO69391.1"/>
    <property type="molecule type" value="Genomic_DNA"/>
</dbReference>
<name>A0A5E9G4P2_9MICO</name>
<evidence type="ECO:0000313" key="2">
    <source>
        <dbReference type="EMBL" id="SDO69391.1"/>
    </source>
</evidence>
<dbReference type="Proteomes" id="UP000199639">
    <property type="component" value="Unassembled WGS sequence"/>
</dbReference>
<organism evidence="2 3">
    <name type="scientific">Cryobacterium flavum</name>
    <dbReference type="NCBI Taxonomy" id="1424659"/>
    <lineage>
        <taxon>Bacteria</taxon>
        <taxon>Bacillati</taxon>
        <taxon>Actinomycetota</taxon>
        <taxon>Actinomycetes</taxon>
        <taxon>Micrococcales</taxon>
        <taxon>Microbacteriaceae</taxon>
        <taxon>Cryobacterium</taxon>
    </lineage>
</organism>
<reference evidence="2 3" key="1">
    <citation type="submission" date="2016-10" db="EMBL/GenBank/DDBJ databases">
        <authorList>
            <person name="Varghese N."/>
            <person name="Submissions S."/>
        </authorList>
    </citation>
    <scope>NUCLEOTIDE SEQUENCE [LARGE SCALE GENOMIC DNA]</scope>
    <source>
        <strain evidence="2 3">CGMCC 1.11215</strain>
    </source>
</reference>
<keyword evidence="1" id="KW-0732">Signal</keyword>
<evidence type="ECO:0000313" key="3">
    <source>
        <dbReference type="Proteomes" id="UP000199639"/>
    </source>
</evidence>
<proteinExistence type="predicted"/>
<protein>
    <submittedName>
        <fullName evidence="2">Uncharacterized protein</fullName>
    </submittedName>
</protein>
<feature type="chain" id="PRO_5022831807" evidence="1">
    <location>
        <begin position="33"/>
        <end position="81"/>
    </location>
</feature>